<dbReference type="InterPro" id="IPR021527">
    <property type="entry name" value="DUF2795"/>
</dbReference>
<dbReference type="EMBL" id="CADCVR010000087">
    <property type="protein sequence ID" value="CAA9513552.1"/>
    <property type="molecule type" value="Genomic_DNA"/>
</dbReference>
<name>A0A6J4T4X7_9ACTN</name>
<dbReference type="AlphaFoldDB" id="A0A6J4T4X7"/>
<protein>
    <recommendedName>
        <fullName evidence="2">DUF2795 domain-containing protein</fullName>
    </recommendedName>
</protein>
<reference evidence="1" key="1">
    <citation type="submission" date="2020-02" db="EMBL/GenBank/DDBJ databases">
        <authorList>
            <person name="Meier V. D."/>
        </authorList>
    </citation>
    <scope>NUCLEOTIDE SEQUENCE</scope>
    <source>
        <strain evidence="1">AVDCRST_MAG53</strain>
    </source>
</reference>
<accession>A0A6J4T4X7</accession>
<sequence>MEETPLDVTRKYVDGIVWPCSKEEALEALARNGAPDDVIETLRASDDQRFVSPADLHSSLWLES</sequence>
<evidence type="ECO:0008006" key="2">
    <source>
        <dbReference type="Google" id="ProtNLM"/>
    </source>
</evidence>
<evidence type="ECO:0000313" key="1">
    <source>
        <dbReference type="EMBL" id="CAA9513552.1"/>
    </source>
</evidence>
<dbReference type="Pfam" id="PF11387">
    <property type="entry name" value="DUF2795"/>
    <property type="match status" value="1"/>
</dbReference>
<proteinExistence type="predicted"/>
<gene>
    <name evidence="1" type="ORF">AVDCRST_MAG53-2919</name>
</gene>
<organism evidence="1">
    <name type="scientific">uncultured Solirubrobacteraceae bacterium</name>
    <dbReference type="NCBI Taxonomy" id="1162706"/>
    <lineage>
        <taxon>Bacteria</taxon>
        <taxon>Bacillati</taxon>
        <taxon>Actinomycetota</taxon>
        <taxon>Thermoleophilia</taxon>
        <taxon>Solirubrobacterales</taxon>
        <taxon>Solirubrobacteraceae</taxon>
        <taxon>environmental samples</taxon>
    </lineage>
</organism>